<evidence type="ECO:0000256" key="1">
    <source>
        <dbReference type="SAM" id="SignalP"/>
    </source>
</evidence>
<proteinExistence type="predicted"/>
<evidence type="ECO:0000313" key="3">
    <source>
        <dbReference type="Proteomes" id="UP000243498"/>
    </source>
</evidence>
<sequence>MKFSALVAAAAAGAASAAVLPSELAVNTQELETKPYQGLDEVQSKYAGRIIAQVKMENLGPKACQTAITTSLMESTLIMHANERVPESLTYEHERLGYDGDSVGLFQQRALFYTDIKCNMDAVCSAHQFLARMKEIPEWETIDVGTLAQKVQRSEQPERYHQFVDQSVSICNLGGL</sequence>
<protein>
    <recommendedName>
        <fullName evidence="4">Deuterolysin</fullName>
    </recommendedName>
</protein>
<dbReference type="OMA" id="TNVCKAG"/>
<dbReference type="AlphaFoldDB" id="A0A167ECQ5"/>
<comment type="caution">
    <text evidence="2">The sequence shown here is derived from an EMBL/GenBank/DDBJ whole genome shotgun (WGS) entry which is preliminary data.</text>
</comment>
<evidence type="ECO:0008006" key="4">
    <source>
        <dbReference type="Google" id="ProtNLM"/>
    </source>
</evidence>
<keyword evidence="3" id="KW-1185">Reference proteome</keyword>
<dbReference type="STRING" id="1081105.A0A167ECQ5"/>
<dbReference type="OrthoDB" id="2251794at2759"/>
<feature type="signal peptide" evidence="1">
    <location>
        <begin position="1"/>
        <end position="17"/>
    </location>
</feature>
<dbReference type="Proteomes" id="UP000243498">
    <property type="component" value="Unassembled WGS sequence"/>
</dbReference>
<gene>
    <name evidence="2" type="ORF">NOR_04271</name>
</gene>
<dbReference type="EMBL" id="AZHC01000011">
    <property type="protein sequence ID" value="OAA43696.1"/>
    <property type="molecule type" value="Genomic_DNA"/>
</dbReference>
<feature type="chain" id="PRO_5007885702" description="Deuterolysin" evidence="1">
    <location>
        <begin position="18"/>
        <end position="176"/>
    </location>
</feature>
<accession>A0A167ECQ5</accession>
<organism evidence="2 3">
    <name type="scientific">Metarhizium rileyi (strain RCEF 4871)</name>
    <name type="common">Nomuraea rileyi</name>
    <dbReference type="NCBI Taxonomy" id="1649241"/>
    <lineage>
        <taxon>Eukaryota</taxon>
        <taxon>Fungi</taxon>
        <taxon>Dikarya</taxon>
        <taxon>Ascomycota</taxon>
        <taxon>Pezizomycotina</taxon>
        <taxon>Sordariomycetes</taxon>
        <taxon>Hypocreomycetidae</taxon>
        <taxon>Hypocreales</taxon>
        <taxon>Clavicipitaceae</taxon>
        <taxon>Metarhizium</taxon>
    </lineage>
</organism>
<reference evidence="2 3" key="1">
    <citation type="journal article" date="2016" name="Genome Biol. Evol.">
        <title>Divergent and convergent evolution of fungal pathogenicity.</title>
        <authorList>
            <person name="Shang Y."/>
            <person name="Xiao G."/>
            <person name="Zheng P."/>
            <person name="Cen K."/>
            <person name="Zhan S."/>
            <person name="Wang C."/>
        </authorList>
    </citation>
    <scope>NUCLEOTIDE SEQUENCE [LARGE SCALE GENOMIC DNA]</scope>
    <source>
        <strain evidence="2 3">RCEF 4871</strain>
    </source>
</reference>
<name>A0A167ECQ5_METRR</name>
<evidence type="ECO:0000313" key="2">
    <source>
        <dbReference type="EMBL" id="OAA43696.1"/>
    </source>
</evidence>
<keyword evidence="1" id="KW-0732">Signal</keyword>